<evidence type="ECO:0000313" key="9">
    <source>
        <dbReference type="Proteomes" id="UP001193384"/>
    </source>
</evidence>
<feature type="transmembrane region" description="Helical" evidence="7">
    <location>
        <begin position="81"/>
        <end position="106"/>
    </location>
</feature>
<dbReference type="RefSeq" id="WP_014335480.1">
    <property type="nucleotide sequence ID" value="NZ_CP016817.1"/>
</dbReference>
<comment type="caution">
    <text evidence="8">The sequence shown here is derived from an EMBL/GenBank/DDBJ whole genome shotgun (WGS) entry which is preliminary data.</text>
</comment>
<dbReference type="GO" id="GO:0005886">
    <property type="term" value="C:plasma membrane"/>
    <property type="evidence" value="ECO:0007669"/>
    <property type="project" value="UniProtKB-SubCell"/>
</dbReference>
<keyword evidence="4 7" id="KW-0812">Transmembrane</keyword>
<sequence length="221" mass="25570">MILVIITSIFLLIVICLIVFGGGQVFMPVFNWFWLFLANQFGTRIDENRIQEIFSITNSTPGVVSLKFAAVTGLVVANNEWWGIFLSIFFYFVFSLPAILLVILGLKVLKKHKNNPRFKKLFSLFKPAIAAIMISLAIQLFISIYFIQIYFNKSMGQYVGYSDITSLKNTFFTNWRYYVLLVFVPVYTLASFVMYRKKVPIFFIFLTGLVCAFIVFEPWLT</sequence>
<dbReference type="GeneID" id="93248483"/>
<keyword evidence="3" id="KW-1003">Cell membrane</keyword>
<evidence type="ECO:0000256" key="6">
    <source>
        <dbReference type="ARBA" id="ARBA00023136"/>
    </source>
</evidence>
<organism evidence="8 9">
    <name type="scientific">Mesomycoplasma hyorhinis</name>
    <name type="common">Mycoplasma hyorhinis</name>
    <dbReference type="NCBI Taxonomy" id="2100"/>
    <lineage>
        <taxon>Bacteria</taxon>
        <taxon>Bacillati</taxon>
        <taxon>Mycoplasmatota</taxon>
        <taxon>Mycoplasmoidales</taxon>
        <taxon>Metamycoplasmataceae</taxon>
        <taxon>Mesomycoplasma</taxon>
    </lineage>
</organism>
<reference evidence="8 9" key="1">
    <citation type="submission" date="2018-07" db="EMBL/GenBank/DDBJ databases">
        <title>Genetic characterization of Mycoplasma hyopneumoniae, M. hyorhinis and M. flocculare isolates through whole genome sequencing analysis: comparative analysis of sequence types and putative genes involved in virulence.</title>
        <authorList>
            <person name="Fourour S."/>
            <person name="Lucas P."/>
            <person name="Touzain F."/>
            <person name="Tocqueville V."/>
            <person name="Kempf I."/>
            <person name="Marois-Crehan C."/>
        </authorList>
    </citation>
    <scope>NUCLEOTIDE SEQUENCE [LARGE SCALE GENOMIC DNA]</scope>
    <source>
        <strain evidence="8 9">MHR389</strain>
    </source>
</reference>
<feature type="transmembrane region" description="Helical" evidence="7">
    <location>
        <begin position="175"/>
        <end position="195"/>
    </location>
</feature>
<dbReference type="EMBL" id="QQQW01000004">
    <property type="protein sequence ID" value="MXR43532.1"/>
    <property type="molecule type" value="Genomic_DNA"/>
</dbReference>
<keyword evidence="5 7" id="KW-1133">Transmembrane helix</keyword>
<comment type="subcellular location">
    <subcellularLocation>
        <location evidence="1">Cell membrane</location>
        <topology evidence="1">Multi-pass membrane protein</topology>
    </subcellularLocation>
</comment>
<evidence type="ECO:0000256" key="4">
    <source>
        <dbReference type="ARBA" id="ARBA00022692"/>
    </source>
</evidence>
<evidence type="ECO:0000256" key="3">
    <source>
        <dbReference type="ARBA" id="ARBA00022475"/>
    </source>
</evidence>
<evidence type="ECO:0000313" key="8">
    <source>
        <dbReference type="EMBL" id="MXR43532.1"/>
    </source>
</evidence>
<gene>
    <name evidence="8" type="ORF">DR101_00990</name>
</gene>
<dbReference type="InterPro" id="IPR003370">
    <property type="entry name" value="Chromate_transpt"/>
</dbReference>
<feature type="transmembrane region" description="Helical" evidence="7">
    <location>
        <begin position="202"/>
        <end position="220"/>
    </location>
</feature>
<evidence type="ECO:0000256" key="2">
    <source>
        <dbReference type="ARBA" id="ARBA00005262"/>
    </source>
</evidence>
<evidence type="ECO:0000256" key="5">
    <source>
        <dbReference type="ARBA" id="ARBA00022989"/>
    </source>
</evidence>
<dbReference type="AlphaFoldDB" id="A0ABD6IHE4"/>
<feature type="transmembrane region" description="Helical" evidence="7">
    <location>
        <begin position="127"/>
        <end position="151"/>
    </location>
</feature>
<name>A0ABD6IHE4_MESHY</name>
<accession>A0ABD6IHE4</accession>
<dbReference type="Pfam" id="PF02417">
    <property type="entry name" value="Chromate_transp"/>
    <property type="match status" value="1"/>
</dbReference>
<proteinExistence type="inferred from homology"/>
<comment type="similarity">
    <text evidence="2">Belongs to the chromate ion transporter (CHR) (TC 2.A.51) family.</text>
</comment>
<feature type="transmembrane region" description="Helical" evidence="7">
    <location>
        <begin position="9"/>
        <end position="34"/>
    </location>
</feature>
<keyword evidence="6 7" id="KW-0472">Membrane</keyword>
<evidence type="ECO:0000256" key="1">
    <source>
        <dbReference type="ARBA" id="ARBA00004651"/>
    </source>
</evidence>
<protein>
    <submittedName>
        <fullName evidence="8">Chromate transporter</fullName>
    </submittedName>
</protein>
<dbReference type="Proteomes" id="UP001193384">
    <property type="component" value="Unassembled WGS sequence"/>
</dbReference>
<evidence type="ECO:0000256" key="7">
    <source>
        <dbReference type="SAM" id="Phobius"/>
    </source>
</evidence>